<proteinExistence type="predicted"/>
<protein>
    <submittedName>
        <fullName evidence="2">Uncharacterized protein</fullName>
    </submittedName>
</protein>
<dbReference type="Proteomes" id="UP000188268">
    <property type="component" value="Unassembled WGS sequence"/>
</dbReference>
<organism evidence="2 3">
    <name type="scientific">Corchorus capsularis</name>
    <name type="common">Jute</name>
    <dbReference type="NCBI Taxonomy" id="210143"/>
    <lineage>
        <taxon>Eukaryota</taxon>
        <taxon>Viridiplantae</taxon>
        <taxon>Streptophyta</taxon>
        <taxon>Embryophyta</taxon>
        <taxon>Tracheophyta</taxon>
        <taxon>Spermatophyta</taxon>
        <taxon>Magnoliopsida</taxon>
        <taxon>eudicotyledons</taxon>
        <taxon>Gunneridae</taxon>
        <taxon>Pentapetalae</taxon>
        <taxon>rosids</taxon>
        <taxon>malvids</taxon>
        <taxon>Malvales</taxon>
        <taxon>Malvaceae</taxon>
        <taxon>Grewioideae</taxon>
        <taxon>Apeibeae</taxon>
        <taxon>Corchorus</taxon>
    </lineage>
</organism>
<comment type="caution">
    <text evidence="2">The sequence shown here is derived from an EMBL/GenBank/DDBJ whole genome shotgun (WGS) entry which is preliminary data.</text>
</comment>
<feature type="region of interest" description="Disordered" evidence="1">
    <location>
        <begin position="1"/>
        <end position="42"/>
    </location>
</feature>
<accession>A0A1R3JKL8</accession>
<evidence type="ECO:0000313" key="3">
    <source>
        <dbReference type="Proteomes" id="UP000188268"/>
    </source>
</evidence>
<dbReference type="EMBL" id="AWWV01007676">
    <property type="protein sequence ID" value="OMO95325.1"/>
    <property type="molecule type" value="Genomic_DNA"/>
</dbReference>
<sequence>MTRPVEPVDPGPGGLNGPRAGPGFPFWDNGRPGGGTSRASPF</sequence>
<evidence type="ECO:0000313" key="2">
    <source>
        <dbReference type="EMBL" id="OMO95325.1"/>
    </source>
</evidence>
<name>A0A1R3JKL8_COCAP</name>
<dbReference type="Gramene" id="OMO95325">
    <property type="protein sequence ID" value="OMO95325"/>
    <property type="gene ID" value="CCACVL1_05435"/>
</dbReference>
<reference evidence="2 3" key="1">
    <citation type="submission" date="2013-09" db="EMBL/GenBank/DDBJ databases">
        <title>Corchorus capsularis genome sequencing.</title>
        <authorList>
            <person name="Alam M."/>
            <person name="Haque M.S."/>
            <person name="Islam M.S."/>
            <person name="Emdad E.M."/>
            <person name="Islam M.M."/>
            <person name="Ahmed B."/>
            <person name="Halim A."/>
            <person name="Hossen Q.M.M."/>
            <person name="Hossain M.Z."/>
            <person name="Ahmed R."/>
            <person name="Khan M.M."/>
            <person name="Islam R."/>
            <person name="Rashid M.M."/>
            <person name="Khan S.A."/>
            <person name="Rahman M.S."/>
            <person name="Alam M."/>
        </authorList>
    </citation>
    <scope>NUCLEOTIDE SEQUENCE [LARGE SCALE GENOMIC DNA]</scope>
    <source>
        <strain evidence="3">cv. CVL-1</strain>
        <tissue evidence="2">Whole seedling</tissue>
    </source>
</reference>
<keyword evidence="3" id="KW-1185">Reference proteome</keyword>
<gene>
    <name evidence="2" type="ORF">CCACVL1_05435</name>
</gene>
<dbReference type="AlphaFoldDB" id="A0A1R3JKL8"/>
<evidence type="ECO:0000256" key="1">
    <source>
        <dbReference type="SAM" id="MobiDB-lite"/>
    </source>
</evidence>